<dbReference type="EMBL" id="WMEY01000003">
    <property type="protein sequence ID" value="MYL63579.1"/>
    <property type="molecule type" value="Genomic_DNA"/>
</dbReference>
<proteinExistence type="predicted"/>
<name>A0A845EYI0_9BACL</name>
<dbReference type="Proteomes" id="UP000447833">
    <property type="component" value="Unassembled WGS sequence"/>
</dbReference>
<dbReference type="AlphaFoldDB" id="A0A845EYI0"/>
<sequence>MQGEKLSYSRLVTRTKYFQEKSLELEKELIFAQDQVNALKGKLASLEESDQERINLKNELEQLQEDIEQKTKENVAKIVEIEKRSAVQESIKSYVNKIKGYETLLAEMQIDINEKDKLINHLQGKIKNLEKRAKFLTKPNETEGDTETTEVEESYAVAYFNTSVILNGENSFIIRGALQIENCGTRKLHNPIICFRFNPPNIAVLKGKIFPVDEAEMRSKSNSEQTQWVFTEHDWLEKAKENGEIWVAPLHPVTLLPGEQIGIDSFQIPIKSEFKESINIEGFVYFQQDNYRIKVSNQIAISY</sequence>
<gene>
    <name evidence="2" type="ORF">GLW07_09460</name>
</gene>
<evidence type="ECO:0000256" key="1">
    <source>
        <dbReference type="SAM" id="Coils"/>
    </source>
</evidence>
<evidence type="ECO:0000313" key="2">
    <source>
        <dbReference type="EMBL" id="MYL63579.1"/>
    </source>
</evidence>
<organism evidence="2 3">
    <name type="scientific">Guptibacillus hwajinpoensis</name>
    <dbReference type="NCBI Taxonomy" id="208199"/>
    <lineage>
        <taxon>Bacteria</taxon>
        <taxon>Bacillati</taxon>
        <taxon>Bacillota</taxon>
        <taxon>Bacilli</taxon>
        <taxon>Bacillales</taxon>
        <taxon>Guptibacillaceae</taxon>
        <taxon>Guptibacillus</taxon>
    </lineage>
</organism>
<accession>A0A845EYI0</accession>
<keyword evidence="1" id="KW-0175">Coiled coil</keyword>
<evidence type="ECO:0000313" key="3">
    <source>
        <dbReference type="Proteomes" id="UP000447833"/>
    </source>
</evidence>
<reference evidence="2 3" key="1">
    <citation type="submission" date="2019-11" db="EMBL/GenBank/DDBJ databases">
        <title>Genome sequences of 17 halophilic strains isolated from different environments.</title>
        <authorList>
            <person name="Furrow R.E."/>
        </authorList>
    </citation>
    <scope>NUCLEOTIDE SEQUENCE [LARGE SCALE GENOMIC DNA]</scope>
    <source>
        <strain evidence="2 3">22506_14_FS</strain>
    </source>
</reference>
<protein>
    <submittedName>
        <fullName evidence="2">Uncharacterized protein</fullName>
    </submittedName>
</protein>
<comment type="caution">
    <text evidence="2">The sequence shown here is derived from an EMBL/GenBank/DDBJ whole genome shotgun (WGS) entry which is preliminary data.</text>
</comment>
<dbReference type="RefSeq" id="WP_098443190.1">
    <property type="nucleotide sequence ID" value="NZ_WMEY01000003.1"/>
</dbReference>
<feature type="coiled-coil region" evidence="1">
    <location>
        <begin position="22"/>
        <end position="80"/>
    </location>
</feature>